<proteinExistence type="inferred from homology"/>
<evidence type="ECO:0000313" key="5">
    <source>
        <dbReference type="Proteomes" id="UP000215703"/>
    </source>
</evidence>
<feature type="domain" description="Ketoreductase" evidence="3">
    <location>
        <begin position="30"/>
        <end position="204"/>
    </location>
</feature>
<accession>A0A2U8PE56</accession>
<reference evidence="4 5" key="2">
    <citation type="journal article" date="2017" name="Syst. Appl. Microbiol.">
        <title>Soybeans inoculated with root zone soils of Canadian native legumes harbour diverse and novel Bradyrhizobium spp. that possess agricultural potential.</title>
        <authorList>
            <person name="Bromfield E.S.P."/>
            <person name="Cloutier S."/>
            <person name="Tambong J.T."/>
            <person name="Tran Thi T.V."/>
        </authorList>
    </citation>
    <scope>NUCLEOTIDE SEQUENCE [LARGE SCALE GENOMIC DNA]</scope>
    <source>
        <strain evidence="4 5">OO99</strain>
    </source>
</reference>
<dbReference type="InterPro" id="IPR057326">
    <property type="entry name" value="KR_dom"/>
</dbReference>
<gene>
    <name evidence="4" type="ORF">CIT37_28585</name>
</gene>
<dbReference type="Gene3D" id="3.40.50.720">
    <property type="entry name" value="NAD(P)-binding Rossmann-like Domain"/>
    <property type="match status" value="1"/>
</dbReference>
<dbReference type="SUPFAM" id="SSF51735">
    <property type="entry name" value="NAD(P)-binding Rossmann-fold domains"/>
    <property type="match status" value="1"/>
</dbReference>
<evidence type="ECO:0000259" key="3">
    <source>
        <dbReference type="SMART" id="SM00822"/>
    </source>
</evidence>
<organism evidence="4 5">
    <name type="scientific">Bradyrhizobium ottawaense</name>
    <dbReference type="NCBI Taxonomy" id="931866"/>
    <lineage>
        <taxon>Bacteria</taxon>
        <taxon>Pseudomonadati</taxon>
        <taxon>Pseudomonadota</taxon>
        <taxon>Alphaproteobacteria</taxon>
        <taxon>Hyphomicrobiales</taxon>
        <taxon>Nitrobacteraceae</taxon>
        <taxon>Bradyrhizobium</taxon>
    </lineage>
</organism>
<comment type="similarity">
    <text evidence="1">Belongs to the short-chain dehydrogenases/reductases (SDR) family.</text>
</comment>
<dbReference type="PANTHER" id="PTHR43669">
    <property type="entry name" value="5-KETO-D-GLUCONATE 5-REDUCTASE"/>
    <property type="match status" value="1"/>
</dbReference>
<dbReference type="PROSITE" id="PS00061">
    <property type="entry name" value="ADH_SHORT"/>
    <property type="match status" value="1"/>
</dbReference>
<dbReference type="FunFam" id="3.40.50.720:FF:000084">
    <property type="entry name" value="Short-chain dehydrogenase reductase"/>
    <property type="match status" value="1"/>
</dbReference>
<dbReference type="Proteomes" id="UP000215703">
    <property type="component" value="Chromosome"/>
</dbReference>
<dbReference type="PRINTS" id="PR00080">
    <property type="entry name" value="SDRFAMILY"/>
</dbReference>
<evidence type="ECO:0000256" key="1">
    <source>
        <dbReference type="ARBA" id="ARBA00006484"/>
    </source>
</evidence>
<dbReference type="Pfam" id="PF13561">
    <property type="entry name" value="adh_short_C2"/>
    <property type="match status" value="1"/>
</dbReference>
<sequence length="281" mass="29165">MWLHHKTICPRWQHSFMMQPLEANVRLKNKTALITGGNSGIGLATAKLFVAEGAKVVITGRNKQTLEAAAKELGPNALALAADATDIAATEAAIKQGAEKFGKFDIVFANAGIAGGTPLGSATLEVFEKVISTNLTSVFFTVQAALPYLSDNASIILNGSVISVLGIPGYSAYGAAKAGVRAMARIMASELSPRGIRVNVVAPGATRTPIWGPATATPEAEKAFEKRIALSTPLGRIGETDHVAKTVLFLASDDSAHVQGQEIFVDGGAVASPSGAPIYRG</sequence>
<dbReference type="AlphaFoldDB" id="A0A2U8PE56"/>
<dbReference type="GO" id="GO:0016491">
    <property type="term" value="F:oxidoreductase activity"/>
    <property type="evidence" value="ECO:0007669"/>
    <property type="project" value="UniProtKB-KW"/>
</dbReference>
<reference evidence="4 5" key="1">
    <citation type="journal article" date="2014" name="Int. J. Syst. Evol. Microbiol.">
        <title>Bradyrhizobium ottawaense sp. nov., a symbiotic nitrogen fixing bacterium from root nodules of soybeans in Canada.</title>
        <authorList>
            <person name="Yu X."/>
            <person name="Cloutier S."/>
            <person name="Tambong J.T."/>
            <person name="Bromfield E.S."/>
        </authorList>
    </citation>
    <scope>NUCLEOTIDE SEQUENCE [LARGE SCALE GENOMIC DNA]</scope>
    <source>
        <strain evidence="4 5">OO99</strain>
    </source>
</reference>
<dbReference type="SMART" id="SM00822">
    <property type="entry name" value="PKS_KR"/>
    <property type="match status" value="1"/>
</dbReference>
<dbReference type="InterPro" id="IPR020904">
    <property type="entry name" value="Sc_DH/Rdtase_CS"/>
</dbReference>
<keyword evidence="2" id="KW-0560">Oxidoreductase</keyword>
<dbReference type="CDD" id="cd05233">
    <property type="entry name" value="SDR_c"/>
    <property type="match status" value="1"/>
</dbReference>
<dbReference type="InterPro" id="IPR036291">
    <property type="entry name" value="NAD(P)-bd_dom_sf"/>
</dbReference>
<dbReference type="InterPro" id="IPR002347">
    <property type="entry name" value="SDR_fam"/>
</dbReference>
<dbReference type="PRINTS" id="PR00081">
    <property type="entry name" value="GDHRDH"/>
</dbReference>
<dbReference type="PANTHER" id="PTHR43669:SF3">
    <property type="entry name" value="ALCOHOL DEHYDROGENASE, PUTATIVE (AFU_ORTHOLOGUE AFUA_3G03445)-RELATED"/>
    <property type="match status" value="1"/>
</dbReference>
<dbReference type="OrthoDB" id="9803333at2"/>
<dbReference type="KEGG" id="bot:CIT37_28585"/>
<protein>
    <submittedName>
        <fullName evidence="4">KR domain-containing protein</fullName>
    </submittedName>
</protein>
<name>A0A2U8PE56_9BRAD</name>
<evidence type="ECO:0000313" key="4">
    <source>
        <dbReference type="EMBL" id="AWL95657.1"/>
    </source>
</evidence>
<dbReference type="EMBL" id="CP029425">
    <property type="protein sequence ID" value="AWL95657.1"/>
    <property type="molecule type" value="Genomic_DNA"/>
</dbReference>
<evidence type="ECO:0000256" key="2">
    <source>
        <dbReference type="ARBA" id="ARBA00023002"/>
    </source>
</evidence>